<comment type="caution">
    <text evidence="1">The sequence shown here is derived from an EMBL/GenBank/DDBJ whole genome shotgun (WGS) entry which is preliminary data.</text>
</comment>
<evidence type="ECO:0000313" key="1">
    <source>
        <dbReference type="EMBL" id="TCO87866.1"/>
    </source>
</evidence>
<dbReference type="Proteomes" id="UP000295600">
    <property type="component" value="Unassembled WGS sequence"/>
</dbReference>
<dbReference type="RefSeq" id="WP_106039974.1">
    <property type="nucleotide sequence ID" value="NZ_DBFYXE010000092.1"/>
</dbReference>
<protein>
    <submittedName>
        <fullName evidence="1">Uncharacterized protein DUF5025</fullName>
    </submittedName>
</protein>
<evidence type="ECO:0000313" key="2">
    <source>
        <dbReference type="Proteomes" id="UP000295600"/>
    </source>
</evidence>
<reference evidence="1 2" key="1">
    <citation type="submission" date="2019-03" db="EMBL/GenBank/DDBJ databases">
        <title>Genomic Encyclopedia of Type Strains, Phase IV (KMG-IV): sequencing the most valuable type-strain genomes for metagenomic binning, comparative biology and taxonomic classification.</title>
        <authorList>
            <person name="Goeker M."/>
        </authorList>
    </citation>
    <scope>NUCLEOTIDE SEQUENCE [LARGE SCALE GENOMIC DNA]</scope>
    <source>
        <strain evidence="1 2">DSM 23917</strain>
    </source>
</reference>
<gene>
    <name evidence="1" type="ORF">EV202_1295</name>
</gene>
<dbReference type="Pfam" id="PF16428">
    <property type="entry name" value="DUF5025"/>
    <property type="match status" value="1"/>
</dbReference>
<proteinExistence type="predicted"/>
<sequence length="196" mass="22677">MKAKIIFPFFFFVYTIAIFSSCKKDEDTSLNDRSKEKDSYWGYFKGSVNGKYVQLDNSERTDNLSMPIYSIRESFYAKQAWTGIDSINILNTGIGIDEKTQLYIRLYKLNVGVRNLGTYDFDPKAWYESNIKLTKAFPNGNIIYEANSRNPFKVEITNVTWLSYMDPIIDVKLEGILYNEKNPEDSIIIHAGYGSR</sequence>
<dbReference type="InterPro" id="IPR032206">
    <property type="entry name" value="DUF5025"/>
</dbReference>
<dbReference type="AlphaFoldDB" id="A0A4R2LKQ3"/>
<dbReference type="EMBL" id="SLXB01000029">
    <property type="protein sequence ID" value="TCO87866.1"/>
    <property type="molecule type" value="Genomic_DNA"/>
</dbReference>
<dbReference type="PROSITE" id="PS51257">
    <property type="entry name" value="PROKAR_LIPOPROTEIN"/>
    <property type="match status" value="1"/>
</dbReference>
<accession>A0A4R2LKQ3</accession>
<name>A0A4R2LKQ3_9BACE</name>
<organism evidence="1 2">
    <name type="scientific">Prevotella heparinolytica</name>
    <dbReference type="NCBI Taxonomy" id="28113"/>
    <lineage>
        <taxon>Bacteria</taxon>
        <taxon>Pseudomonadati</taxon>
        <taxon>Bacteroidota</taxon>
        <taxon>Bacteroidia</taxon>
        <taxon>Bacteroidales</taxon>
        <taxon>Bacteroidaceae</taxon>
        <taxon>Bacteroides</taxon>
    </lineage>
</organism>